<sequence>MSKAVHNMADNSTNTVGRGKEIWLEESAGNQDRIREVYERAIANVPPVPEKRYWQRYIYLWINYALYEELDAGGMERARYVYRECLQLIPHKKFSFAKIWLLAAGFEIRQLNLEGARKILGTAIGKSHKDKIFNKYIEIELNLGNFEECRKLYGKYLHWSPENCYAWTKYAELEKSLCDIARQNGLGRFLNLPSPNQHLTCLNCCGRHTLTLNYQKVNLRELENFTRDS</sequence>
<evidence type="ECO:0000256" key="4">
    <source>
        <dbReference type="ARBA" id="ARBA00022737"/>
    </source>
</evidence>
<evidence type="ECO:0000256" key="6">
    <source>
        <dbReference type="ARBA" id="ARBA00023242"/>
    </source>
</evidence>
<dbReference type="GO" id="GO:0000245">
    <property type="term" value="P:spliceosomal complex assembly"/>
    <property type="evidence" value="ECO:0007669"/>
    <property type="project" value="TreeGrafter"/>
</dbReference>
<dbReference type="PANTHER" id="PTHR11246:SF3">
    <property type="entry name" value="CROOKED NECK-LIKE PROTEIN 1"/>
    <property type="match status" value="1"/>
</dbReference>
<evidence type="ECO:0000256" key="2">
    <source>
        <dbReference type="ARBA" id="ARBA00008644"/>
    </source>
</evidence>
<evidence type="ECO:0000313" key="7">
    <source>
        <dbReference type="EMBL" id="CAB4291158.1"/>
    </source>
</evidence>
<dbReference type="PANTHER" id="PTHR11246">
    <property type="entry name" value="PRE-MRNA SPLICING FACTOR"/>
    <property type="match status" value="1"/>
</dbReference>
<keyword evidence="4" id="KW-0677">Repeat</keyword>
<name>A0A6J5VZ18_PRUAR</name>
<keyword evidence="6" id="KW-0539">Nucleus</keyword>
<dbReference type="SMART" id="SM00386">
    <property type="entry name" value="HAT"/>
    <property type="match status" value="4"/>
</dbReference>
<dbReference type="FunFam" id="1.25.40.10:FF:000072">
    <property type="entry name" value="Crooked neck-like protein 1"/>
    <property type="match status" value="1"/>
</dbReference>
<dbReference type="Proteomes" id="UP000507222">
    <property type="component" value="Unassembled WGS sequence"/>
</dbReference>
<dbReference type="GO" id="GO:0000974">
    <property type="term" value="C:Prp19 complex"/>
    <property type="evidence" value="ECO:0007669"/>
    <property type="project" value="TreeGrafter"/>
</dbReference>
<dbReference type="SUPFAM" id="SSF48452">
    <property type="entry name" value="TPR-like"/>
    <property type="match status" value="1"/>
</dbReference>
<keyword evidence="3" id="KW-0507">mRNA processing</keyword>
<gene>
    <name evidence="7" type="ORF">CURHAP_LOCUS51419</name>
</gene>
<proteinExistence type="inferred from homology"/>
<dbReference type="EMBL" id="CAEKDK010000008">
    <property type="protein sequence ID" value="CAB4291158.1"/>
    <property type="molecule type" value="Genomic_DNA"/>
</dbReference>
<keyword evidence="5" id="KW-0508">mRNA splicing</keyword>
<dbReference type="GO" id="GO:0071007">
    <property type="term" value="C:U2-type catalytic step 2 spliceosome"/>
    <property type="evidence" value="ECO:0007669"/>
    <property type="project" value="TreeGrafter"/>
</dbReference>
<organism evidence="7 8">
    <name type="scientific">Prunus armeniaca</name>
    <name type="common">Apricot</name>
    <name type="synonym">Armeniaca vulgaris</name>
    <dbReference type="NCBI Taxonomy" id="36596"/>
    <lineage>
        <taxon>Eukaryota</taxon>
        <taxon>Viridiplantae</taxon>
        <taxon>Streptophyta</taxon>
        <taxon>Embryophyta</taxon>
        <taxon>Tracheophyta</taxon>
        <taxon>Spermatophyta</taxon>
        <taxon>Magnoliopsida</taxon>
        <taxon>eudicotyledons</taxon>
        <taxon>Gunneridae</taxon>
        <taxon>Pentapetalae</taxon>
        <taxon>rosids</taxon>
        <taxon>fabids</taxon>
        <taxon>Rosales</taxon>
        <taxon>Rosaceae</taxon>
        <taxon>Amygdaloideae</taxon>
        <taxon>Amygdaleae</taxon>
        <taxon>Prunus</taxon>
    </lineage>
</organism>
<protein>
    <recommendedName>
        <fullName evidence="9">Suppressor of forked domain-containing protein</fullName>
    </recommendedName>
</protein>
<dbReference type="InterPro" id="IPR045075">
    <property type="entry name" value="Syf1-like"/>
</dbReference>
<dbReference type="Gene3D" id="1.25.40.10">
    <property type="entry name" value="Tetratricopeptide repeat domain"/>
    <property type="match status" value="1"/>
</dbReference>
<evidence type="ECO:0000256" key="3">
    <source>
        <dbReference type="ARBA" id="ARBA00022664"/>
    </source>
</evidence>
<reference evidence="7 8" key="1">
    <citation type="submission" date="2020-05" db="EMBL/GenBank/DDBJ databases">
        <authorList>
            <person name="Campoy J."/>
            <person name="Schneeberger K."/>
            <person name="Spophaly S."/>
        </authorList>
    </citation>
    <scope>NUCLEOTIDE SEQUENCE [LARGE SCALE GENOMIC DNA]</scope>
    <source>
        <strain evidence="7">PruArmRojPasFocal</strain>
    </source>
</reference>
<evidence type="ECO:0000256" key="5">
    <source>
        <dbReference type="ARBA" id="ARBA00023187"/>
    </source>
</evidence>
<accession>A0A6J5VZ18</accession>
<dbReference type="GO" id="GO:0071014">
    <property type="term" value="C:post-mRNA release spliceosomal complex"/>
    <property type="evidence" value="ECO:0007669"/>
    <property type="project" value="TreeGrafter"/>
</dbReference>
<evidence type="ECO:0008006" key="9">
    <source>
        <dbReference type="Google" id="ProtNLM"/>
    </source>
</evidence>
<evidence type="ECO:0000313" key="8">
    <source>
        <dbReference type="Proteomes" id="UP000507222"/>
    </source>
</evidence>
<dbReference type="AlphaFoldDB" id="A0A6J5VZ18"/>
<dbReference type="InterPro" id="IPR011990">
    <property type="entry name" value="TPR-like_helical_dom_sf"/>
</dbReference>
<dbReference type="InterPro" id="IPR003107">
    <property type="entry name" value="HAT"/>
</dbReference>
<comment type="similarity">
    <text evidence="2">Belongs to the crooked-neck family.</text>
</comment>
<dbReference type="GO" id="GO:0071011">
    <property type="term" value="C:precatalytic spliceosome"/>
    <property type="evidence" value="ECO:0007669"/>
    <property type="project" value="TreeGrafter"/>
</dbReference>
<evidence type="ECO:0000256" key="1">
    <source>
        <dbReference type="ARBA" id="ARBA00004123"/>
    </source>
</evidence>
<comment type="subcellular location">
    <subcellularLocation>
        <location evidence="1">Nucleus</location>
    </subcellularLocation>
</comment>